<proteinExistence type="predicted"/>
<comment type="caution">
    <text evidence="2">The sequence shown here is derived from an EMBL/GenBank/DDBJ whole genome shotgun (WGS) entry which is preliminary data.</text>
</comment>
<evidence type="ECO:0000313" key="2">
    <source>
        <dbReference type="EMBL" id="KAA6324560.1"/>
    </source>
</evidence>
<dbReference type="Gene3D" id="3.10.620.30">
    <property type="match status" value="1"/>
</dbReference>
<feature type="domain" description="Transglutaminase-like" evidence="1">
    <location>
        <begin position="66"/>
        <end position="127"/>
    </location>
</feature>
<name>A0A5J4QUK0_9ZZZZ</name>
<dbReference type="InterPro" id="IPR038765">
    <property type="entry name" value="Papain-like_cys_pep_sf"/>
</dbReference>
<dbReference type="Pfam" id="PF01841">
    <property type="entry name" value="Transglut_core"/>
    <property type="match status" value="1"/>
</dbReference>
<dbReference type="SMART" id="SM00460">
    <property type="entry name" value="TGc"/>
    <property type="match status" value="1"/>
</dbReference>
<dbReference type="AlphaFoldDB" id="A0A5J4QUK0"/>
<dbReference type="PANTHER" id="PTHR38339:SF1">
    <property type="entry name" value="TRANSGLUTAMINASE-LIKE DOMAIN-CONTAINING PROTEIN"/>
    <property type="match status" value="1"/>
</dbReference>
<organism evidence="2">
    <name type="scientific">termite gut metagenome</name>
    <dbReference type="NCBI Taxonomy" id="433724"/>
    <lineage>
        <taxon>unclassified sequences</taxon>
        <taxon>metagenomes</taxon>
        <taxon>organismal metagenomes</taxon>
    </lineage>
</organism>
<accession>A0A5J4QUK0</accession>
<dbReference type="PANTHER" id="PTHR38339">
    <property type="entry name" value="TRANSGLUTAMINASE DOMAIN PROTEIN"/>
    <property type="match status" value="1"/>
</dbReference>
<reference evidence="2" key="1">
    <citation type="submission" date="2019-03" db="EMBL/GenBank/DDBJ databases">
        <title>Single cell metagenomics reveals metabolic interactions within the superorganism composed of flagellate Streblomastix strix and complex community of Bacteroidetes bacteria on its surface.</title>
        <authorList>
            <person name="Treitli S.C."/>
            <person name="Kolisko M."/>
            <person name="Husnik F."/>
            <person name="Keeling P."/>
            <person name="Hampl V."/>
        </authorList>
    </citation>
    <scope>NUCLEOTIDE SEQUENCE</scope>
    <source>
        <strain evidence="2">STM</strain>
    </source>
</reference>
<dbReference type="EMBL" id="SNRY01002546">
    <property type="protein sequence ID" value="KAA6324560.1"/>
    <property type="molecule type" value="Genomic_DNA"/>
</dbReference>
<sequence>MYKEYTAERETHICFSPRIRHLADSLARNETNPLLKAHRFFIWVNDNFPWASAREYATIENIPEYVIENKHGDCGQVTLLFLTLCRCSGIPSHFQSGSMMHPDAWNLHDWGEIYFKGIGWVPIDQSFGVPSFADNEDEKMFFLGGIDAWRMIVNSDYSSSLYPEKKYPRSETVDFQRGEVEWKGGNLYFDNWDYDMDIEYLSFN</sequence>
<dbReference type="SUPFAM" id="SSF54001">
    <property type="entry name" value="Cysteine proteinases"/>
    <property type="match status" value="1"/>
</dbReference>
<protein>
    <recommendedName>
        <fullName evidence="1">Transglutaminase-like domain-containing protein</fullName>
    </recommendedName>
</protein>
<evidence type="ECO:0000259" key="1">
    <source>
        <dbReference type="SMART" id="SM00460"/>
    </source>
</evidence>
<gene>
    <name evidence="2" type="ORF">EZS27_026125</name>
</gene>
<dbReference type="InterPro" id="IPR002931">
    <property type="entry name" value="Transglutaminase-like"/>
</dbReference>